<evidence type="ECO:0000313" key="2">
    <source>
        <dbReference type="EMBL" id="KAK7420489.1"/>
    </source>
</evidence>
<dbReference type="EMBL" id="JAZAVJ010000029">
    <property type="protein sequence ID" value="KAK7420489.1"/>
    <property type="molecule type" value="Genomic_DNA"/>
</dbReference>
<proteinExistence type="predicted"/>
<feature type="compositionally biased region" description="Basic and acidic residues" evidence="1">
    <location>
        <begin position="193"/>
        <end position="204"/>
    </location>
</feature>
<evidence type="ECO:0000313" key="3">
    <source>
        <dbReference type="Proteomes" id="UP001498476"/>
    </source>
</evidence>
<accession>A0ABR1HH69</accession>
<feature type="region of interest" description="Disordered" evidence="1">
    <location>
        <begin position="193"/>
        <end position="216"/>
    </location>
</feature>
<sequence>MEEGGHVDIDGDGCWWAHSGKELYCDPSAAEKSLSAEIEQARRSFYTPILYIDPFGNAASADLDQFWLLPVRSIDAVGNKALATNNYRHMQAASMTDANGNRTEVGFDSLGKVAAVACMGKPSDSVGDSLIGVEVDIADDSVAAFVANPTREAAESFLGNSTRRSLRCQQMMAVPGTTECVPTFEIELARTEHITTKPSADENQTKSMMQGASPWA</sequence>
<gene>
    <name evidence="2" type="ORF">QQX98_002687</name>
</gene>
<reference evidence="2 3" key="1">
    <citation type="journal article" date="2025" name="Microbiol. Resour. Announc.">
        <title>Draft genome sequences for Neonectria magnoliae and Neonectria punicea, canker pathogens of Liriodendron tulipifera and Acer saccharum in West Virginia.</title>
        <authorList>
            <person name="Petronek H.M."/>
            <person name="Kasson M.T."/>
            <person name="Metheny A.M."/>
            <person name="Stauder C.M."/>
            <person name="Lovett B."/>
            <person name="Lynch S.C."/>
            <person name="Garnas J.R."/>
            <person name="Kasson L.R."/>
            <person name="Stajich J.E."/>
        </authorList>
    </citation>
    <scope>NUCLEOTIDE SEQUENCE [LARGE SCALE GENOMIC DNA]</scope>
    <source>
        <strain evidence="2 3">NRRL 64653</strain>
    </source>
</reference>
<organism evidence="2 3">
    <name type="scientific">Neonectria punicea</name>
    <dbReference type="NCBI Taxonomy" id="979145"/>
    <lineage>
        <taxon>Eukaryota</taxon>
        <taxon>Fungi</taxon>
        <taxon>Dikarya</taxon>
        <taxon>Ascomycota</taxon>
        <taxon>Pezizomycotina</taxon>
        <taxon>Sordariomycetes</taxon>
        <taxon>Hypocreomycetidae</taxon>
        <taxon>Hypocreales</taxon>
        <taxon>Nectriaceae</taxon>
        <taxon>Neonectria</taxon>
    </lineage>
</organism>
<evidence type="ECO:0000256" key="1">
    <source>
        <dbReference type="SAM" id="MobiDB-lite"/>
    </source>
</evidence>
<name>A0ABR1HH69_9HYPO</name>
<comment type="caution">
    <text evidence="2">The sequence shown here is derived from an EMBL/GenBank/DDBJ whole genome shotgun (WGS) entry which is preliminary data.</text>
</comment>
<keyword evidence="3" id="KW-1185">Reference proteome</keyword>
<protein>
    <submittedName>
        <fullName evidence="2">Uncharacterized protein</fullName>
    </submittedName>
</protein>
<dbReference type="Proteomes" id="UP001498476">
    <property type="component" value="Unassembled WGS sequence"/>
</dbReference>